<feature type="compositionally biased region" description="Polar residues" evidence="1">
    <location>
        <begin position="1726"/>
        <end position="1750"/>
    </location>
</feature>
<feature type="compositionally biased region" description="Polar residues" evidence="1">
    <location>
        <begin position="1234"/>
        <end position="1243"/>
    </location>
</feature>
<feature type="region of interest" description="Disordered" evidence="1">
    <location>
        <begin position="1828"/>
        <end position="1847"/>
    </location>
</feature>
<feature type="region of interest" description="Disordered" evidence="1">
    <location>
        <begin position="1577"/>
        <end position="1751"/>
    </location>
</feature>
<feature type="region of interest" description="Disordered" evidence="1">
    <location>
        <begin position="702"/>
        <end position="748"/>
    </location>
</feature>
<feature type="region of interest" description="Disordered" evidence="1">
    <location>
        <begin position="774"/>
        <end position="800"/>
    </location>
</feature>
<protein>
    <submittedName>
        <fullName evidence="2">Uncharacterized protein</fullName>
    </submittedName>
</protein>
<feature type="compositionally biased region" description="Basic and acidic residues" evidence="1">
    <location>
        <begin position="1673"/>
        <end position="1701"/>
    </location>
</feature>
<dbReference type="Proteomes" id="UP000054560">
    <property type="component" value="Unassembled WGS sequence"/>
</dbReference>
<organism evidence="2 3">
    <name type="scientific">Sphaeroforma arctica JP610</name>
    <dbReference type="NCBI Taxonomy" id="667725"/>
    <lineage>
        <taxon>Eukaryota</taxon>
        <taxon>Ichthyosporea</taxon>
        <taxon>Ichthyophonida</taxon>
        <taxon>Sphaeroforma</taxon>
    </lineage>
</organism>
<gene>
    <name evidence="2" type="ORF">SARC_09574</name>
</gene>
<dbReference type="RefSeq" id="XP_014151879.1">
    <property type="nucleotide sequence ID" value="XM_014296404.1"/>
</dbReference>
<feature type="compositionally biased region" description="Basic and acidic residues" evidence="1">
    <location>
        <begin position="1140"/>
        <end position="1154"/>
    </location>
</feature>
<proteinExistence type="predicted"/>
<name>A0A0L0FMJ1_9EUKA</name>
<feature type="region of interest" description="Disordered" evidence="1">
    <location>
        <begin position="1129"/>
        <end position="1250"/>
    </location>
</feature>
<feature type="region of interest" description="Disordered" evidence="1">
    <location>
        <begin position="1085"/>
        <end position="1105"/>
    </location>
</feature>
<feature type="compositionally biased region" description="Basic residues" evidence="1">
    <location>
        <begin position="1710"/>
        <end position="1723"/>
    </location>
</feature>
<feature type="compositionally biased region" description="Polar residues" evidence="1">
    <location>
        <begin position="1603"/>
        <end position="1614"/>
    </location>
</feature>
<feature type="compositionally biased region" description="Basic and acidic residues" evidence="1">
    <location>
        <begin position="1615"/>
        <end position="1628"/>
    </location>
</feature>
<feature type="compositionally biased region" description="Basic residues" evidence="1">
    <location>
        <begin position="1645"/>
        <end position="1662"/>
    </location>
</feature>
<feature type="compositionally biased region" description="Polar residues" evidence="1">
    <location>
        <begin position="266"/>
        <end position="294"/>
    </location>
</feature>
<reference evidence="2 3" key="1">
    <citation type="submission" date="2011-02" db="EMBL/GenBank/DDBJ databases">
        <title>The Genome Sequence of Sphaeroforma arctica JP610.</title>
        <authorList>
            <consortium name="The Broad Institute Genome Sequencing Platform"/>
            <person name="Russ C."/>
            <person name="Cuomo C."/>
            <person name="Young S.K."/>
            <person name="Zeng Q."/>
            <person name="Gargeya S."/>
            <person name="Alvarado L."/>
            <person name="Berlin A."/>
            <person name="Chapman S.B."/>
            <person name="Chen Z."/>
            <person name="Freedman E."/>
            <person name="Gellesch M."/>
            <person name="Goldberg J."/>
            <person name="Griggs A."/>
            <person name="Gujja S."/>
            <person name="Heilman E."/>
            <person name="Heiman D."/>
            <person name="Howarth C."/>
            <person name="Mehta T."/>
            <person name="Neiman D."/>
            <person name="Pearson M."/>
            <person name="Roberts A."/>
            <person name="Saif S."/>
            <person name="Shea T."/>
            <person name="Shenoy N."/>
            <person name="Sisk P."/>
            <person name="Stolte C."/>
            <person name="Sykes S."/>
            <person name="White J."/>
            <person name="Yandava C."/>
            <person name="Burger G."/>
            <person name="Gray M.W."/>
            <person name="Holland P.W.H."/>
            <person name="King N."/>
            <person name="Lang F.B.F."/>
            <person name="Roger A.J."/>
            <person name="Ruiz-Trillo I."/>
            <person name="Haas B."/>
            <person name="Nusbaum C."/>
            <person name="Birren B."/>
        </authorList>
    </citation>
    <scope>NUCLEOTIDE SEQUENCE [LARGE SCALE GENOMIC DNA]</scope>
    <source>
        <strain evidence="2 3">JP610</strain>
    </source>
</reference>
<feature type="region of interest" description="Disordered" evidence="1">
    <location>
        <begin position="104"/>
        <end position="171"/>
    </location>
</feature>
<feature type="region of interest" description="Disordered" evidence="1">
    <location>
        <begin position="187"/>
        <end position="294"/>
    </location>
</feature>
<dbReference type="EMBL" id="KQ242586">
    <property type="protein sequence ID" value="KNC77977.1"/>
    <property type="molecule type" value="Genomic_DNA"/>
</dbReference>
<feature type="region of interest" description="Disordered" evidence="1">
    <location>
        <begin position="1331"/>
        <end position="1351"/>
    </location>
</feature>
<feature type="compositionally biased region" description="Polar residues" evidence="1">
    <location>
        <begin position="1166"/>
        <end position="1176"/>
    </location>
</feature>
<evidence type="ECO:0000313" key="3">
    <source>
        <dbReference type="Proteomes" id="UP000054560"/>
    </source>
</evidence>
<dbReference type="GeneID" id="25910078"/>
<accession>A0A0L0FMJ1</accession>
<feature type="compositionally biased region" description="Polar residues" evidence="1">
    <location>
        <begin position="233"/>
        <end position="246"/>
    </location>
</feature>
<feature type="region of interest" description="Disordered" evidence="1">
    <location>
        <begin position="915"/>
        <end position="1032"/>
    </location>
</feature>
<feature type="compositionally biased region" description="Polar residues" evidence="1">
    <location>
        <begin position="1211"/>
        <end position="1222"/>
    </location>
</feature>
<feature type="compositionally biased region" description="Polar residues" evidence="1">
    <location>
        <begin position="187"/>
        <end position="205"/>
    </location>
</feature>
<feature type="compositionally biased region" description="Polar residues" evidence="1">
    <location>
        <begin position="104"/>
        <end position="134"/>
    </location>
</feature>
<feature type="compositionally biased region" description="Polar residues" evidence="1">
    <location>
        <begin position="1013"/>
        <end position="1032"/>
    </location>
</feature>
<sequence>MYASSFTQQAKVVTYHELAKLVGQLESQPEQYIKAQRKRIREENANSFFARGSPPALDNATDLSLRAALSPIFESLDKARKDSRHTAEDEASPAAVEELIAKSTHTSANPGSTNYTLVSANQRPVYRGSTQSSDKPVPTGITRNSAKHMPVPPRTANKDKAPSDSTGVRKNYSGVSAKRVPVNRAYTHTGNVPIPTDSTHVSSISRPPARNAPPISMYPTVSPVDKRDAGMRSTPTLFPSISNPGSDDTRPNAHAHAHAHAHADSAPTNSYAQRKQSHTRSQQPEGYTNSTTNAPTMGVYGGLLEDKYANAYHAVSIKDHATTQAHSGGLSKADDSLMLRRYAQYRKQRQAQGDTGVGAMELGTDIGGLGTGEIGLGSDTNAPGTGRKGLSGKAGTVQTMAQDRAPGVGLYGNSAVTGQRALQTHPTAQMTGITTGGHGRETAGLAREPVAVMGGVGVREMETDKDEENDGENDSELDELEMTKEEKQLTDEAEALLASAERLLSGSRGAQGTGTRPRTAVSVGVHRDDRVDGAREKTGLCTARETAQTSSTAPLERSVGVNGRAPVSAPERAGTNPIISHDKLAGAPGPVRGCGNENGVTRAATCDGVGALNSNPVSVQQGNCDSLPGSAPVSVGEGSCRKQPAHEEAVRVHNPAVETISSSTGIGAKEAKWTNQGHQKAISSPRSSLTVDDASLIKHAKRTGTCTDSGSDRRSVYTHPEKESGSQSACSNPGRSSGYHSERDGVDEAVEEARVQQIVDQAVNMLSLAEHSLLSAKNRRSSETKNRTGAETGPVPAKRPSFDVSILVTPAEEMESEGINRTSQQMSAQNIGQCVDRDDGDTPRNKQNASVLDVRAGVGMDGVDVHNRRQEMGARKVGEGLVRDGASVCGGEYRAGTLGGVGVYTSWTRQDRLTNTQRFHSTTTTHQSYRHSGSTERQSGSSTSKVRQSDNTVSYIRVTAGRESASGITSHGDGAEKPAQKGLTQPGAETGSAEKQIGTGGMGGHTLSRAVGPTNQRLPETATSTQEVVRATTTQPVHTTNKTYTTGQGLHCRASEVQAKATVHVGVDMVAAEGPMEVDVRACDQDRPSQTSIPPAAGSGSEIRAAPDMANTSLTDLEESFNRMLDSYRSPIIETGQPKQARDEARCLDKDEPKNIVGRPGPVTQKPESGGSQSVSRSDRPTPMSIGQTPKDAQPGPHSAAPDTHVHTHAHTNGTHGYSSVSPVGGNLAVRPGQHSTMDAQSESRIKKSTPHHRVGVLMYSNGGTELVRAHAADTHTSTLRSERVSVQGAVPTRAPQVHGLGARGHLPDTQILYREQKGLQQVRRDDLDLPTQSTDEKWNGVGDKAGAGGAKKVPEAAARARALEGADLSAQTQGSRTDTATVHVQVTADEPEKYDDSVNMRVFKAPPSLAMDTRTRATGNTHPYIGGATTSTQYPWLRPSANHNAGVVSLPVQIAALASEECIALPNQHARSTASTNRIAGYESLARLITGKITAHGNDPLRCTGAESSSIVTMTTVVDKKKETQKQKIWAVDALNATSARTDSSMASENQRTVCVGNGPEQAEHRERDMADEIGTETSASVTGGNGGTVHVGGGAERESSRSLGTPTATGTPNEHRICGTGQREDSTVYLNYGTDQKKDRTTPRRKQVRSSGKATRKSRRLSGIAPMSEAEVIRRYDTTPQKSDRYAPTPKKSDTRSDKASGMSTRSGLKKGLRSSKKKGTPKTAGTSIQRSKSAKRGTNTSDSTPRITRSAAKAMLSMYGGTGDGDTYVNDSQDDLNCTVMQYPSVSARKKASVTELKKGLYSDANVPGNVQDKPLIRQRGGVNEEFGHPPHLEGQNVGQSDSGRMGAAPKVDYGNRGGPITRTKFISPGVVADKMHIENSTNVGGELRGSGDTLRNICGEDVHASDNEYVRVSTAPVLGRRELNVRVSPRNDVALQKKVSAENLMALIGRKLTGERAEMSQQGVPMPGKAKAGISKQGMVGDGPSPRGAYFDQEGHFDAHSTSAKGANDSVGHTGMYKDVPTRRYNANGSEKENM</sequence>
<evidence type="ECO:0000256" key="1">
    <source>
        <dbReference type="SAM" id="MobiDB-lite"/>
    </source>
</evidence>
<feature type="compositionally biased region" description="Gly residues" evidence="1">
    <location>
        <begin position="1585"/>
        <end position="1596"/>
    </location>
</feature>
<keyword evidence="3" id="KW-1185">Reference proteome</keyword>
<feature type="compositionally biased region" description="Polar residues" evidence="1">
    <location>
        <begin position="915"/>
        <end position="954"/>
    </location>
</feature>
<feature type="compositionally biased region" description="Polar residues" evidence="1">
    <location>
        <begin position="725"/>
        <end position="739"/>
    </location>
</feature>
<feature type="region of interest" description="Disordered" evidence="1">
    <location>
        <begin position="1960"/>
        <end position="2039"/>
    </location>
</feature>
<evidence type="ECO:0000313" key="2">
    <source>
        <dbReference type="EMBL" id="KNC77977.1"/>
    </source>
</evidence>
<feature type="compositionally biased region" description="Basic and acidic residues" evidence="1">
    <location>
        <begin position="710"/>
        <end position="724"/>
    </location>
</feature>